<feature type="transmembrane region" description="Helical" evidence="6">
    <location>
        <begin position="354"/>
        <end position="376"/>
    </location>
</feature>
<dbReference type="SMART" id="SM00267">
    <property type="entry name" value="GGDEF"/>
    <property type="match status" value="1"/>
</dbReference>
<keyword evidence="4" id="KW-0175">Coiled coil</keyword>
<feature type="transmembrane region" description="Helical" evidence="6">
    <location>
        <begin position="326"/>
        <end position="348"/>
    </location>
</feature>
<dbReference type="InterPro" id="IPR011622">
    <property type="entry name" value="7TMR_DISM_rcpt_extracell_dom2"/>
</dbReference>
<organism evidence="8 9">
    <name type="scientific">Vreelandella halophila</name>
    <dbReference type="NCBI Taxonomy" id="86177"/>
    <lineage>
        <taxon>Bacteria</taxon>
        <taxon>Pseudomonadati</taxon>
        <taxon>Pseudomonadota</taxon>
        <taxon>Gammaproteobacteria</taxon>
        <taxon>Oceanospirillales</taxon>
        <taxon>Halomonadaceae</taxon>
        <taxon>Vreelandella</taxon>
    </lineage>
</organism>
<feature type="transmembrane region" description="Helical" evidence="6">
    <location>
        <begin position="234"/>
        <end position="255"/>
    </location>
</feature>
<comment type="cofactor">
    <cofactor evidence="1">
        <name>Mg(2+)</name>
        <dbReference type="ChEBI" id="CHEBI:18420"/>
    </cofactor>
</comment>
<dbReference type="EC" id="2.7.7.65" evidence="2"/>
<name>A0A9X4YAW5_9GAMM</name>
<gene>
    <name evidence="8" type="ORF">GLW01_03770</name>
</gene>
<evidence type="ECO:0000259" key="7">
    <source>
        <dbReference type="PROSITE" id="PS50887"/>
    </source>
</evidence>
<protein>
    <recommendedName>
        <fullName evidence="2">diguanylate cyclase</fullName>
        <ecNumber evidence="2">2.7.7.65</ecNumber>
    </recommendedName>
</protein>
<keyword evidence="6" id="KW-0472">Membrane</keyword>
<feature type="domain" description="GGDEF" evidence="7">
    <location>
        <begin position="514"/>
        <end position="649"/>
    </location>
</feature>
<evidence type="ECO:0000256" key="1">
    <source>
        <dbReference type="ARBA" id="ARBA00001946"/>
    </source>
</evidence>
<evidence type="ECO:0000256" key="5">
    <source>
        <dbReference type="SAM" id="MobiDB-lite"/>
    </source>
</evidence>
<dbReference type="PANTHER" id="PTHR45138:SF9">
    <property type="entry name" value="DIGUANYLATE CYCLASE DGCM-RELATED"/>
    <property type="match status" value="1"/>
</dbReference>
<dbReference type="EMBL" id="WMEX01000002">
    <property type="protein sequence ID" value="MYL25905.1"/>
    <property type="molecule type" value="Genomic_DNA"/>
</dbReference>
<dbReference type="FunFam" id="3.30.70.270:FF:000001">
    <property type="entry name" value="Diguanylate cyclase domain protein"/>
    <property type="match status" value="1"/>
</dbReference>
<dbReference type="GO" id="GO:0005886">
    <property type="term" value="C:plasma membrane"/>
    <property type="evidence" value="ECO:0007669"/>
    <property type="project" value="TreeGrafter"/>
</dbReference>
<evidence type="ECO:0000256" key="6">
    <source>
        <dbReference type="SAM" id="Phobius"/>
    </source>
</evidence>
<comment type="caution">
    <text evidence="8">The sequence shown here is derived from an EMBL/GenBank/DDBJ whole genome shotgun (WGS) entry which is preliminary data.</text>
</comment>
<feature type="compositionally biased region" description="Polar residues" evidence="5">
    <location>
        <begin position="661"/>
        <end position="674"/>
    </location>
</feature>
<feature type="transmembrane region" description="Helical" evidence="6">
    <location>
        <begin position="383"/>
        <end position="400"/>
    </location>
</feature>
<keyword evidence="9" id="KW-1185">Reference proteome</keyword>
<dbReference type="NCBIfam" id="TIGR00254">
    <property type="entry name" value="GGDEF"/>
    <property type="match status" value="1"/>
</dbReference>
<accession>A0A9X4YAW5</accession>
<feature type="transmembrane region" description="Helical" evidence="6">
    <location>
        <begin position="420"/>
        <end position="437"/>
    </location>
</feature>
<evidence type="ECO:0000313" key="9">
    <source>
        <dbReference type="Proteomes" id="UP000460751"/>
    </source>
</evidence>
<keyword evidence="6" id="KW-0812">Transmembrane</keyword>
<dbReference type="CDD" id="cd01949">
    <property type="entry name" value="GGDEF"/>
    <property type="match status" value="1"/>
</dbReference>
<dbReference type="PANTHER" id="PTHR45138">
    <property type="entry name" value="REGULATORY COMPONENTS OF SENSORY TRANSDUCTION SYSTEM"/>
    <property type="match status" value="1"/>
</dbReference>
<dbReference type="SUPFAM" id="SSF55073">
    <property type="entry name" value="Nucleotide cyclase"/>
    <property type="match status" value="1"/>
</dbReference>
<sequence>MERHGRHDPGTTGNLHAAGTVHTGVLAALNGQCDNHCGSTRLRNMKRIVGTWFAVVILVLMVLGSGPAAALELVEVDDERELDLSADMRWVADPNSELSAQSLLQAPGEPDWQTTNGRILNLGLESAPVWMGVWLKSSSEIDRYLQIGYPPLDDVRIQLLRASDGETVTEVHTGDTLPFSSRPIAHHDFVSRLTLAPDTRYLLLIRIQTEGALQAPVRLWEPEAFLRDTQVSSALHMMFFGIMGALAIYNLLLYFAVRDGAYLWYVLYLLAFVLSQAALRGFGFQYLWPGAPWFNGISLTVLLSLSLAAVGFFTHQFLNAPRHSRLWSIIFRAIGWSGIALAIISVLVPYHIAIALMLGVVSSEAVLALVGACYLWWRGEVLARFYVIAWGIFLFANIAYTVSKTGVIPTNMLVDHGTQIGAVIQMLLLSFALAWRINQEREQRQQAQAEALRVQQDANLKLEARVEERTEELRHAYDQLKQLSELDGLTQLKNRPYFDQALEREWRRSCRETHTMSLLMLDIDHFKAVNDDYGHLCGDDALRRIAAICEEGVGRVADTVARYGGEEFVILLPMTDLGGATLLAERIREAAASVEFEWEGNPIALSVSIGLACCIPDCQRDHEWLIRTADEALYQAKTRGRNRTVVARQNADGGIDMLTPESLQASADGSSPSA</sequence>
<evidence type="ECO:0000313" key="8">
    <source>
        <dbReference type="EMBL" id="MYL25905.1"/>
    </source>
</evidence>
<feature type="transmembrane region" description="Helical" evidence="6">
    <location>
        <begin position="293"/>
        <end position="314"/>
    </location>
</feature>
<keyword evidence="6" id="KW-1133">Transmembrane helix</keyword>
<dbReference type="InterPro" id="IPR043128">
    <property type="entry name" value="Rev_trsase/Diguanyl_cyclase"/>
</dbReference>
<dbReference type="InterPro" id="IPR029787">
    <property type="entry name" value="Nucleotide_cyclase"/>
</dbReference>
<feature type="coiled-coil region" evidence="4">
    <location>
        <begin position="437"/>
        <end position="486"/>
    </location>
</feature>
<dbReference type="Pfam" id="PF07695">
    <property type="entry name" value="7TMR-DISM_7TM"/>
    <property type="match status" value="1"/>
</dbReference>
<dbReference type="Gene3D" id="2.60.40.2380">
    <property type="match status" value="1"/>
</dbReference>
<evidence type="ECO:0000256" key="2">
    <source>
        <dbReference type="ARBA" id="ARBA00012528"/>
    </source>
</evidence>
<dbReference type="GO" id="GO:0043709">
    <property type="term" value="P:cell adhesion involved in single-species biofilm formation"/>
    <property type="evidence" value="ECO:0007669"/>
    <property type="project" value="TreeGrafter"/>
</dbReference>
<dbReference type="Pfam" id="PF00990">
    <property type="entry name" value="GGDEF"/>
    <property type="match status" value="1"/>
</dbReference>
<dbReference type="Pfam" id="PF07696">
    <property type="entry name" value="7TMR-DISMED2"/>
    <property type="match status" value="1"/>
</dbReference>
<dbReference type="PROSITE" id="PS50887">
    <property type="entry name" value="GGDEF"/>
    <property type="match status" value="1"/>
</dbReference>
<dbReference type="InterPro" id="IPR050469">
    <property type="entry name" value="Diguanylate_Cyclase"/>
</dbReference>
<comment type="catalytic activity">
    <reaction evidence="3">
        <text>2 GTP = 3',3'-c-di-GMP + 2 diphosphate</text>
        <dbReference type="Rhea" id="RHEA:24898"/>
        <dbReference type="ChEBI" id="CHEBI:33019"/>
        <dbReference type="ChEBI" id="CHEBI:37565"/>
        <dbReference type="ChEBI" id="CHEBI:58805"/>
        <dbReference type="EC" id="2.7.7.65"/>
    </reaction>
</comment>
<dbReference type="InterPro" id="IPR011623">
    <property type="entry name" value="7TMR_DISM_rcpt_extracell_dom1"/>
</dbReference>
<evidence type="ECO:0000256" key="3">
    <source>
        <dbReference type="ARBA" id="ARBA00034247"/>
    </source>
</evidence>
<dbReference type="AlphaFoldDB" id="A0A9X4YAW5"/>
<reference evidence="8 9" key="1">
    <citation type="submission" date="2019-11" db="EMBL/GenBank/DDBJ databases">
        <title>Genome sequences of 17 halophilic strains isolated from different environments.</title>
        <authorList>
            <person name="Furrow R.E."/>
        </authorList>
    </citation>
    <scope>NUCLEOTIDE SEQUENCE [LARGE SCALE GENOMIC DNA]</scope>
    <source>
        <strain evidence="8 9">22507_15_FS</strain>
    </source>
</reference>
<proteinExistence type="predicted"/>
<dbReference type="InterPro" id="IPR000160">
    <property type="entry name" value="GGDEF_dom"/>
</dbReference>
<feature type="region of interest" description="Disordered" evidence="5">
    <location>
        <begin position="655"/>
        <end position="674"/>
    </location>
</feature>
<feature type="transmembrane region" description="Helical" evidence="6">
    <location>
        <begin position="49"/>
        <end position="70"/>
    </location>
</feature>
<dbReference type="GO" id="GO:1902201">
    <property type="term" value="P:negative regulation of bacterial-type flagellum-dependent cell motility"/>
    <property type="evidence" value="ECO:0007669"/>
    <property type="project" value="TreeGrafter"/>
</dbReference>
<feature type="transmembrane region" description="Helical" evidence="6">
    <location>
        <begin position="262"/>
        <end position="287"/>
    </location>
</feature>
<dbReference type="Proteomes" id="UP000460751">
    <property type="component" value="Unassembled WGS sequence"/>
</dbReference>
<dbReference type="GO" id="GO:0052621">
    <property type="term" value="F:diguanylate cyclase activity"/>
    <property type="evidence" value="ECO:0007669"/>
    <property type="project" value="UniProtKB-EC"/>
</dbReference>
<dbReference type="Gene3D" id="3.30.70.270">
    <property type="match status" value="1"/>
</dbReference>
<evidence type="ECO:0000256" key="4">
    <source>
        <dbReference type="SAM" id="Coils"/>
    </source>
</evidence>